<dbReference type="Proteomes" id="UP001190700">
    <property type="component" value="Unassembled WGS sequence"/>
</dbReference>
<comment type="caution">
    <text evidence="3">The sequence shown here is derived from an EMBL/GenBank/DDBJ whole genome shotgun (WGS) entry which is preliminary data.</text>
</comment>
<gene>
    <name evidence="3" type="ORF">CYMTET_52185</name>
</gene>
<dbReference type="AlphaFoldDB" id="A0AAE0BLD3"/>
<sequence length="166" mass="18172">MESPETYIILCFYGLGGYPLLYLANYVVNYQIEAFCQPTFALVASVVHVAVGALGLATLHGEGSTKLKGVLENLQTMRKDKYGEDAKEVLKSYEDTAAPLLSGSEWLASTISKSVETALDYAPDLELQSSELPPLRGKPKTELRRNALPQDDGLSNLLPFSIHARH</sequence>
<keyword evidence="2" id="KW-1133">Transmembrane helix</keyword>
<organism evidence="3 4">
    <name type="scientific">Cymbomonas tetramitiformis</name>
    <dbReference type="NCBI Taxonomy" id="36881"/>
    <lineage>
        <taxon>Eukaryota</taxon>
        <taxon>Viridiplantae</taxon>
        <taxon>Chlorophyta</taxon>
        <taxon>Pyramimonadophyceae</taxon>
        <taxon>Pyramimonadales</taxon>
        <taxon>Pyramimonadaceae</taxon>
        <taxon>Cymbomonas</taxon>
    </lineage>
</organism>
<dbReference type="EMBL" id="LGRX02034456">
    <property type="protein sequence ID" value="KAK3237762.1"/>
    <property type="molecule type" value="Genomic_DNA"/>
</dbReference>
<feature type="transmembrane region" description="Helical" evidence="2">
    <location>
        <begin position="7"/>
        <end position="28"/>
    </location>
</feature>
<name>A0AAE0BLD3_9CHLO</name>
<keyword evidence="4" id="KW-1185">Reference proteome</keyword>
<keyword evidence="2" id="KW-0812">Transmembrane</keyword>
<accession>A0AAE0BLD3</accession>
<proteinExistence type="predicted"/>
<feature type="region of interest" description="Disordered" evidence="1">
    <location>
        <begin position="129"/>
        <end position="150"/>
    </location>
</feature>
<protein>
    <submittedName>
        <fullName evidence="3">Uncharacterized protein</fullName>
    </submittedName>
</protein>
<feature type="transmembrane region" description="Helical" evidence="2">
    <location>
        <begin position="40"/>
        <end position="59"/>
    </location>
</feature>
<evidence type="ECO:0000256" key="2">
    <source>
        <dbReference type="SAM" id="Phobius"/>
    </source>
</evidence>
<evidence type="ECO:0000256" key="1">
    <source>
        <dbReference type="SAM" id="MobiDB-lite"/>
    </source>
</evidence>
<evidence type="ECO:0000313" key="4">
    <source>
        <dbReference type="Proteomes" id="UP001190700"/>
    </source>
</evidence>
<keyword evidence="2" id="KW-0472">Membrane</keyword>
<reference evidence="3 4" key="1">
    <citation type="journal article" date="2015" name="Genome Biol. Evol.">
        <title>Comparative Genomics of a Bacterivorous Green Alga Reveals Evolutionary Causalities and Consequences of Phago-Mixotrophic Mode of Nutrition.</title>
        <authorList>
            <person name="Burns J.A."/>
            <person name="Paasch A."/>
            <person name="Narechania A."/>
            <person name="Kim E."/>
        </authorList>
    </citation>
    <scope>NUCLEOTIDE SEQUENCE [LARGE SCALE GENOMIC DNA]</scope>
    <source>
        <strain evidence="3 4">PLY_AMNH</strain>
    </source>
</reference>
<evidence type="ECO:0000313" key="3">
    <source>
        <dbReference type="EMBL" id="KAK3237762.1"/>
    </source>
</evidence>